<keyword evidence="2" id="KW-1185">Reference proteome</keyword>
<dbReference type="Proteomes" id="UP000029725">
    <property type="component" value="Unassembled WGS sequence"/>
</dbReference>
<dbReference type="HOGENOM" id="CLU_2441333_0_0_1"/>
<protein>
    <submittedName>
        <fullName evidence="1">Uncharacterized protein</fullName>
    </submittedName>
</protein>
<name>A0A098VS07_9MICR</name>
<evidence type="ECO:0000313" key="1">
    <source>
        <dbReference type="EMBL" id="KGG50511.1"/>
    </source>
</evidence>
<evidence type="ECO:0000313" key="2">
    <source>
        <dbReference type="Proteomes" id="UP000029725"/>
    </source>
</evidence>
<dbReference type="AlphaFoldDB" id="A0A098VS07"/>
<dbReference type="RefSeq" id="XP_013236938.1">
    <property type="nucleotide sequence ID" value="XM_013381484.1"/>
</dbReference>
<dbReference type="EMBL" id="JMKJ01000577">
    <property type="protein sequence ID" value="KGG50511.1"/>
    <property type="molecule type" value="Genomic_DNA"/>
</dbReference>
<sequence>MLIASYSLTCIIFGQMVWIKPKLDRFNGAIIFSIFKCIEVRVKDTFPHQIDEKETAGERDQISPMKAKTALLEGAIPKLKKICEKIGVLP</sequence>
<comment type="caution">
    <text evidence="1">The sequence shown here is derived from an EMBL/GenBank/DDBJ whole genome shotgun (WGS) entry which is preliminary data.</text>
</comment>
<proteinExistence type="predicted"/>
<reference evidence="1 2" key="1">
    <citation type="submission" date="2014-04" db="EMBL/GenBank/DDBJ databases">
        <title>A new species of microsporidia sheds light on the evolution of extreme parasitism.</title>
        <authorList>
            <person name="Haag K.L."/>
            <person name="James T.Y."/>
            <person name="Larsson R."/>
            <person name="Schaer T.M."/>
            <person name="Refardt D."/>
            <person name="Pombert J.-F."/>
            <person name="Ebert D."/>
        </authorList>
    </citation>
    <scope>NUCLEOTIDE SEQUENCE [LARGE SCALE GENOMIC DNA]</scope>
    <source>
        <strain evidence="1 2">UGP3</strain>
        <tissue evidence="1">Spores</tissue>
    </source>
</reference>
<organism evidence="1 2">
    <name type="scientific">Mitosporidium daphniae</name>
    <dbReference type="NCBI Taxonomy" id="1485682"/>
    <lineage>
        <taxon>Eukaryota</taxon>
        <taxon>Fungi</taxon>
        <taxon>Fungi incertae sedis</taxon>
        <taxon>Microsporidia</taxon>
        <taxon>Mitosporidium</taxon>
    </lineage>
</organism>
<dbReference type="VEuPathDB" id="MicrosporidiaDB:DI09_68p190"/>
<dbReference type="GeneID" id="25260612"/>
<accession>A0A098VS07</accession>
<gene>
    <name evidence="1" type="ORF">DI09_68p190</name>
</gene>